<feature type="compositionally biased region" description="Polar residues" evidence="1">
    <location>
        <begin position="249"/>
        <end position="261"/>
    </location>
</feature>
<evidence type="ECO:0000313" key="3">
    <source>
        <dbReference type="Proteomes" id="UP000280707"/>
    </source>
</evidence>
<feature type="compositionally biased region" description="Basic and acidic residues" evidence="1">
    <location>
        <begin position="71"/>
        <end position="82"/>
    </location>
</feature>
<feature type="compositionally biased region" description="Acidic residues" evidence="1">
    <location>
        <begin position="116"/>
        <end position="149"/>
    </location>
</feature>
<name>A0ABY6TFX4_9CORY</name>
<evidence type="ECO:0000256" key="1">
    <source>
        <dbReference type="SAM" id="MobiDB-lite"/>
    </source>
</evidence>
<feature type="compositionally biased region" description="Basic and acidic residues" evidence="1">
    <location>
        <begin position="182"/>
        <end position="198"/>
    </location>
</feature>
<feature type="compositionally biased region" description="Basic and acidic residues" evidence="1">
    <location>
        <begin position="41"/>
        <end position="51"/>
    </location>
</feature>
<feature type="region of interest" description="Disordered" evidence="1">
    <location>
        <begin position="619"/>
        <end position="692"/>
    </location>
</feature>
<feature type="compositionally biased region" description="Basic and acidic residues" evidence="1">
    <location>
        <begin position="301"/>
        <end position="314"/>
    </location>
</feature>
<feature type="compositionally biased region" description="Basic and acidic residues" evidence="1">
    <location>
        <begin position="630"/>
        <end position="648"/>
    </location>
</feature>
<reference evidence="2 3" key="1">
    <citation type="submission" date="2018-12" db="EMBL/GenBank/DDBJ databases">
        <authorList>
            <consortium name="Pathogen Informatics"/>
        </authorList>
    </citation>
    <scope>NUCLEOTIDE SEQUENCE [LARGE SCALE GENOMIC DNA]</scope>
    <source>
        <strain evidence="2 3">NCTC934</strain>
    </source>
</reference>
<feature type="region of interest" description="Disordered" evidence="1">
    <location>
        <begin position="32"/>
        <end position="333"/>
    </location>
</feature>
<feature type="compositionally biased region" description="Acidic residues" evidence="1">
    <location>
        <begin position="288"/>
        <end position="298"/>
    </location>
</feature>
<dbReference type="InterPro" id="IPR049726">
    <property type="entry name" value="TtfA-like_core"/>
</dbReference>
<dbReference type="CDD" id="cd21904">
    <property type="entry name" value="TtfA-like"/>
    <property type="match status" value="1"/>
</dbReference>
<feature type="compositionally biased region" description="Basic and acidic residues" evidence="1">
    <location>
        <begin position="677"/>
        <end position="692"/>
    </location>
</feature>
<organism evidence="2 3">
    <name type="scientific">Corynebacterium segmentosum</name>
    <dbReference type="NCBI Taxonomy" id="43990"/>
    <lineage>
        <taxon>Bacteria</taxon>
        <taxon>Bacillati</taxon>
        <taxon>Actinomycetota</taxon>
        <taxon>Actinomycetes</taxon>
        <taxon>Mycobacteriales</taxon>
        <taxon>Corynebacteriaceae</taxon>
        <taxon>Corynebacterium</taxon>
    </lineage>
</organism>
<accession>A0ABY6TFX4</accession>
<evidence type="ECO:0000313" key="2">
    <source>
        <dbReference type="EMBL" id="VEH73716.1"/>
    </source>
</evidence>
<feature type="compositionally biased region" description="Low complexity" evidence="1">
    <location>
        <begin position="654"/>
        <end position="676"/>
    </location>
</feature>
<dbReference type="Proteomes" id="UP000280707">
    <property type="component" value="Chromosome"/>
</dbReference>
<dbReference type="EMBL" id="LR134408">
    <property type="protein sequence ID" value="VEH73716.1"/>
    <property type="molecule type" value="Genomic_DNA"/>
</dbReference>
<sequence>MASLFLIFALVLGIAGGFLLYYDRTQRATDAQRDTASQQDTDFHHDTDTQRQDTAADDSDNSAAEQSQGEKPQHNGKDRDAQGDQDTWAELGTREDQGAPFRAATNTDDTDHADGSDQDAEGTPDTEGTADTEGAPDTDAVAEPEDEAGAESSSSFAAKYSPSPDIESDSSSATSSGRHHRTADDAHRSASDTRRASESEALSENDVVKGNTTDATTAGPASGADGAGRASSNGSIDSNDSNDTDGTNESVDSAHTAGNTEKVSETDPDFAPASGAGSGIHPAAGSAEDTESDADASSDEAGQKGTEEQPEAHAKPKPVGRPRPLIPGTIRRERKNWAETRGFEYMKSDQYLVDEWTRGVASSGAAPKDIVAGNVYGHEMLLMDIDGVNVMAMRTGAASDVVIDFQRFDSQEPEMSEDLLLAMNIEGFEVYSSDRGVTERMVDERVRIALQRMPQVVSALWLETEWVLAQTTKHSRTADWEAMLPPLALLADAARVLPPRSSSVHTIHLEDLDPAREIPAAPVVEAVGGTTSVGQPEFSRPVIQRPEEPLDMPSRTYSETRGPVEHTAIGADEVDAIADGNERPTPDSGAARLPRRQFGEASIFGDTFGSAFGGSFSGGLGDASPGPGKDAAKDMTKDAAKNAAKDAAEGSAEGSSTGPSRDSSRGSSRNASGPAAARDKDCQDESGPRQGE</sequence>
<feature type="compositionally biased region" description="Low complexity" evidence="1">
    <location>
        <begin position="212"/>
        <end position="248"/>
    </location>
</feature>
<feature type="compositionally biased region" description="Low complexity" evidence="1">
    <location>
        <begin position="150"/>
        <end position="176"/>
    </location>
</feature>
<keyword evidence="3" id="KW-1185">Reference proteome</keyword>
<protein>
    <submittedName>
        <fullName evidence="2">Secreted or membrane protein</fullName>
    </submittedName>
</protein>
<gene>
    <name evidence="2" type="ORF">NCTC934_02033</name>
</gene>
<feature type="region of interest" description="Disordered" evidence="1">
    <location>
        <begin position="569"/>
        <end position="593"/>
    </location>
</feature>
<proteinExistence type="predicted"/>